<name>A0AAD7G8N8_MYCRO</name>
<protein>
    <submittedName>
        <fullName evidence="1">Uncharacterized protein</fullName>
    </submittedName>
</protein>
<dbReference type="Proteomes" id="UP001221757">
    <property type="component" value="Unassembled WGS sequence"/>
</dbReference>
<gene>
    <name evidence="1" type="ORF">B0H17DRAFT_1141744</name>
</gene>
<evidence type="ECO:0000313" key="1">
    <source>
        <dbReference type="EMBL" id="KAJ7670515.1"/>
    </source>
</evidence>
<dbReference type="EMBL" id="JARKIE010000179">
    <property type="protein sequence ID" value="KAJ7670515.1"/>
    <property type="molecule type" value="Genomic_DNA"/>
</dbReference>
<proteinExistence type="predicted"/>
<reference evidence="1" key="1">
    <citation type="submission" date="2023-03" db="EMBL/GenBank/DDBJ databases">
        <title>Massive genome expansion in bonnet fungi (Mycena s.s.) driven by repeated elements and novel gene families across ecological guilds.</title>
        <authorList>
            <consortium name="Lawrence Berkeley National Laboratory"/>
            <person name="Harder C.B."/>
            <person name="Miyauchi S."/>
            <person name="Viragh M."/>
            <person name="Kuo A."/>
            <person name="Thoen E."/>
            <person name="Andreopoulos B."/>
            <person name="Lu D."/>
            <person name="Skrede I."/>
            <person name="Drula E."/>
            <person name="Henrissat B."/>
            <person name="Morin E."/>
            <person name="Kohler A."/>
            <person name="Barry K."/>
            <person name="LaButti K."/>
            <person name="Morin E."/>
            <person name="Salamov A."/>
            <person name="Lipzen A."/>
            <person name="Mereny Z."/>
            <person name="Hegedus B."/>
            <person name="Baldrian P."/>
            <person name="Stursova M."/>
            <person name="Weitz H."/>
            <person name="Taylor A."/>
            <person name="Grigoriev I.V."/>
            <person name="Nagy L.G."/>
            <person name="Martin F."/>
            <person name="Kauserud H."/>
        </authorList>
    </citation>
    <scope>NUCLEOTIDE SEQUENCE</scope>
    <source>
        <strain evidence="1">CBHHK067</strain>
    </source>
</reference>
<evidence type="ECO:0000313" key="2">
    <source>
        <dbReference type="Proteomes" id="UP001221757"/>
    </source>
</evidence>
<sequence>MLRKSPKLEHLRLKDLSFEIENEVRYPGYGTRRFYRTLYQIAETAWLREIDAELPVVSTGYHSGNTPPPSRASEPLVLPHLQHLSVSYPGQENHAHGDDRVIYSYMTLHLASLMHVPASARVEFIFPDISSALPRLWKIAARGRQEDVPDLKYGLKIWSYNSKYHFFDLETPRDDPLTSLFRFRQDTWASKNMVNLVHAHSQCLPLAQIVDLEINVLYGSPCLLPGGLADSKKFPVGSSCAEEYAYIPAETSGAHRGRRWSRIDSCPVRRERRILHGDFEFVLQRCSVTAEIINSLQDVAKIMTRRRGRTGNPNATMTMKLKMKALELMKLSYLFSHGMSVYENDGLESRMTRENEQIFSTSP</sequence>
<accession>A0AAD7G8N8</accession>
<dbReference type="AlphaFoldDB" id="A0AAD7G8N8"/>
<keyword evidence="2" id="KW-1185">Reference proteome</keyword>
<comment type="caution">
    <text evidence="1">The sequence shown here is derived from an EMBL/GenBank/DDBJ whole genome shotgun (WGS) entry which is preliminary data.</text>
</comment>
<organism evidence="1 2">
    <name type="scientific">Mycena rosella</name>
    <name type="common">Pink bonnet</name>
    <name type="synonym">Agaricus rosellus</name>
    <dbReference type="NCBI Taxonomy" id="1033263"/>
    <lineage>
        <taxon>Eukaryota</taxon>
        <taxon>Fungi</taxon>
        <taxon>Dikarya</taxon>
        <taxon>Basidiomycota</taxon>
        <taxon>Agaricomycotina</taxon>
        <taxon>Agaricomycetes</taxon>
        <taxon>Agaricomycetidae</taxon>
        <taxon>Agaricales</taxon>
        <taxon>Marasmiineae</taxon>
        <taxon>Mycenaceae</taxon>
        <taxon>Mycena</taxon>
    </lineage>
</organism>